<evidence type="ECO:0000256" key="4">
    <source>
        <dbReference type="ARBA" id="ARBA00022984"/>
    </source>
</evidence>
<dbReference type="PROSITE" id="PS00924">
    <property type="entry name" value="ASP_GLU_RACEMASE_2"/>
    <property type="match status" value="1"/>
</dbReference>
<sequence>MLINEVNEMDERPIGLMDSGLGGLSVMRVLHKQLPNESLVFVGDQGHFPYGTRSQAELQRLVLNIGRFLVEQDIKMMIVACNTATGAALPLLQRELPVPVIGVIEPGAIAAVHHQLETVGVIGTASTIEKGAYPATIHRLAPQMTVYSHAAQAMVPVVEHGLTGTPQAQKTVNTALSFFDSHPVDGLILGCTHFPFLAPEIQQKMGPDVLLIDPAHETIKQAQAMLTEQDLLTDRNGGTITLFTTGDRTDLVAGAKQWLAGQFTSCDHVDL</sequence>
<dbReference type="Gene3D" id="3.40.50.1860">
    <property type="match status" value="2"/>
</dbReference>
<dbReference type="PANTHER" id="PTHR21198">
    <property type="entry name" value="GLUTAMATE RACEMASE"/>
    <property type="match status" value="1"/>
</dbReference>
<feature type="binding site" evidence="7">
    <location>
        <begin position="50"/>
        <end position="51"/>
    </location>
    <ligand>
        <name>substrate</name>
    </ligand>
</feature>
<dbReference type="InterPro" id="IPR004391">
    <property type="entry name" value="Glu_race"/>
</dbReference>
<dbReference type="Proteomes" id="UP000051085">
    <property type="component" value="Unassembled WGS sequence"/>
</dbReference>
<feature type="binding site" evidence="7">
    <location>
        <begin position="82"/>
        <end position="83"/>
    </location>
    <ligand>
        <name>substrate</name>
    </ligand>
</feature>
<dbReference type="InterPro" id="IPR015942">
    <property type="entry name" value="Asp/Glu/hydantoin_racemase"/>
</dbReference>
<evidence type="ECO:0000313" key="9">
    <source>
        <dbReference type="Proteomes" id="UP000051085"/>
    </source>
</evidence>
<evidence type="ECO:0000256" key="3">
    <source>
        <dbReference type="ARBA" id="ARBA00022960"/>
    </source>
</evidence>
<accession>A0A922PVA6</accession>
<dbReference type="SUPFAM" id="SSF53681">
    <property type="entry name" value="Aspartate/glutamate racemase"/>
    <property type="match status" value="2"/>
</dbReference>
<keyword evidence="4 7" id="KW-0573">Peptidoglycan synthesis</keyword>
<dbReference type="GO" id="GO:0009252">
    <property type="term" value="P:peptidoglycan biosynthetic process"/>
    <property type="evidence" value="ECO:0007669"/>
    <property type="project" value="UniProtKB-UniRule"/>
</dbReference>
<evidence type="ECO:0000256" key="2">
    <source>
        <dbReference type="ARBA" id="ARBA00013090"/>
    </source>
</evidence>
<comment type="function">
    <text evidence="7">Provides the (R)-glutamate required for cell wall biosynthesis.</text>
</comment>
<dbReference type="GO" id="GO:0008360">
    <property type="term" value="P:regulation of cell shape"/>
    <property type="evidence" value="ECO:0007669"/>
    <property type="project" value="UniProtKB-KW"/>
</dbReference>
<evidence type="ECO:0000256" key="5">
    <source>
        <dbReference type="ARBA" id="ARBA00023235"/>
    </source>
</evidence>
<evidence type="ECO:0000256" key="1">
    <source>
        <dbReference type="ARBA" id="ARBA00001602"/>
    </source>
</evidence>
<organism evidence="8 9">
    <name type="scientific">Limosilactobacillus pontis DSM 8475</name>
    <dbReference type="NCBI Taxonomy" id="1423794"/>
    <lineage>
        <taxon>Bacteria</taxon>
        <taxon>Bacillati</taxon>
        <taxon>Bacillota</taxon>
        <taxon>Bacilli</taxon>
        <taxon>Lactobacillales</taxon>
        <taxon>Lactobacillaceae</taxon>
        <taxon>Limosilactobacillus</taxon>
    </lineage>
</organism>
<name>A0A922PVA6_9LACO</name>
<dbReference type="AlphaFoldDB" id="A0A922PVA6"/>
<evidence type="ECO:0000256" key="7">
    <source>
        <dbReference type="HAMAP-Rule" id="MF_00258"/>
    </source>
</evidence>
<evidence type="ECO:0000313" key="8">
    <source>
        <dbReference type="EMBL" id="KRM36369.1"/>
    </source>
</evidence>
<dbReference type="GO" id="GO:0071555">
    <property type="term" value="P:cell wall organization"/>
    <property type="evidence" value="ECO:0007669"/>
    <property type="project" value="UniProtKB-KW"/>
</dbReference>
<dbReference type="InterPro" id="IPR001920">
    <property type="entry name" value="Asp/Glu_race"/>
</dbReference>
<keyword evidence="6 7" id="KW-0961">Cell wall biogenesis/degradation</keyword>
<dbReference type="FunFam" id="3.40.50.1860:FF:000001">
    <property type="entry name" value="Glutamate racemase"/>
    <property type="match status" value="1"/>
</dbReference>
<reference evidence="8 9" key="1">
    <citation type="journal article" date="2015" name="Genome Announc.">
        <title>Expanding the biotechnology potential of lactobacilli through comparative genomics of 213 strains and associated genera.</title>
        <authorList>
            <person name="Sun Z."/>
            <person name="Harris H.M."/>
            <person name="McCann A."/>
            <person name="Guo C."/>
            <person name="Argimon S."/>
            <person name="Zhang W."/>
            <person name="Yang X."/>
            <person name="Jeffery I.B."/>
            <person name="Cooney J.C."/>
            <person name="Kagawa T.F."/>
            <person name="Liu W."/>
            <person name="Song Y."/>
            <person name="Salvetti E."/>
            <person name="Wrobel A."/>
            <person name="Rasinkangas P."/>
            <person name="Parkhill J."/>
            <person name="Rea M.C."/>
            <person name="O'Sullivan O."/>
            <person name="Ritari J."/>
            <person name="Douillard F.P."/>
            <person name="Paul Ross R."/>
            <person name="Yang R."/>
            <person name="Briner A.E."/>
            <person name="Felis G.E."/>
            <person name="de Vos W.M."/>
            <person name="Barrangou R."/>
            <person name="Klaenhammer T.R."/>
            <person name="Caufield P.W."/>
            <person name="Cui Y."/>
            <person name="Zhang H."/>
            <person name="O'Toole P.W."/>
        </authorList>
    </citation>
    <scope>NUCLEOTIDE SEQUENCE [LARGE SCALE GENOMIC DNA]</scope>
    <source>
        <strain evidence="8 9">DSM 8475</strain>
    </source>
</reference>
<feature type="binding site" evidence="7">
    <location>
        <begin position="192"/>
        <end position="193"/>
    </location>
    <ligand>
        <name>substrate</name>
    </ligand>
</feature>
<comment type="pathway">
    <text evidence="7">Cell wall biogenesis; peptidoglycan biosynthesis.</text>
</comment>
<gene>
    <name evidence="7" type="primary">murI</name>
    <name evidence="8" type="ORF">FD34_GL000072</name>
</gene>
<protein>
    <recommendedName>
        <fullName evidence="2 7">Glutamate racemase</fullName>
        <ecNumber evidence="2 7">5.1.1.3</ecNumber>
    </recommendedName>
</protein>
<comment type="catalytic activity">
    <reaction evidence="1 7">
        <text>L-glutamate = D-glutamate</text>
        <dbReference type="Rhea" id="RHEA:12813"/>
        <dbReference type="ChEBI" id="CHEBI:29985"/>
        <dbReference type="ChEBI" id="CHEBI:29986"/>
        <dbReference type="EC" id="5.1.1.3"/>
    </reaction>
</comment>
<dbReference type="PANTHER" id="PTHR21198:SF2">
    <property type="entry name" value="GLUTAMATE RACEMASE"/>
    <property type="match status" value="1"/>
</dbReference>
<proteinExistence type="inferred from homology"/>
<comment type="similarity">
    <text evidence="7">Belongs to the aspartate/glutamate racemases family.</text>
</comment>
<evidence type="ECO:0000256" key="6">
    <source>
        <dbReference type="ARBA" id="ARBA00023316"/>
    </source>
</evidence>
<dbReference type="HAMAP" id="MF_00258">
    <property type="entry name" value="Glu_racemase"/>
    <property type="match status" value="1"/>
</dbReference>
<dbReference type="EC" id="5.1.1.3" evidence="2 7"/>
<comment type="caution">
    <text evidence="8">The sequence shown here is derived from an EMBL/GenBank/DDBJ whole genome shotgun (WGS) entry which is preliminary data.</text>
</comment>
<feature type="active site" description="Proton donor/acceptor" evidence="7">
    <location>
        <position position="81"/>
    </location>
</feature>
<dbReference type="InterPro" id="IPR033134">
    <property type="entry name" value="Asp/Glu_racemase_AS_2"/>
</dbReference>
<keyword evidence="5 7" id="KW-0413">Isomerase</keyword>
<feature type="binding site" evidence="7">
    <location>
        <begin position="18"/>
        <end position="19"/>
    </location>
    <ligand>
        <name>substrate</name>
    </ligand>
</feature>
<dbReference type="Pfam" id="PF01177">
    <property type="entry name" value="Asp_Glu_race"/>
    <property type="match status" value="1"/>
</dbReference>
<dbReference type="GO" id="GO:0008881">
    <property type="term" value="F:glutamate racemase activity"/>
    <property type="evidence" value="ECO:0007669"/>
    <property type="project" value="UniProtKB-UniRule"/>
</dbReference>
<feature type="active site" description="Proton donor/acceptor" evidence="7">
    <location>
        <position position="191"/>
    </location>
</feature>
<keyword evidence="3 7" id="KW-0133">Cell shape</keyword>
<dbReference type="EMBL" id="AZGO01000049">
    <property type="protein sequence ID" value="KRM36369.1"/>
    <property type="molecule type" value="Genomic_DNA"/>
</dbReference>
<dbReference type="NCBIfam" id="TIGR00067">
    <property type="entry name" value="glut_race"/>
    <property type="match status" value="1"/>
</dbReference>